<dbReference type="EC" id="6.3.2.1" evidence="8"/>
<comment type="pathway">
    <text evidence="1 8">Cofactor biosynthesis; (R)-pantothenate biosynthesis; (R)-pantothenate from (R)-pantoate and beta-alanine: step 1/1.</text>
</comment>
<feature type="binding site" evidence="8">
    <location>
        <begin position="181"/>
        <end position="184"/>
    </location>
    <ligand>
        <name>ATP</name>
        <dbReference type="ChEBI" id="CHEBI:30616"/>
    </ligand>
</feature>
<dbReference type="Gene3D" id="3.40.50.620">
    <property type="entry name" value="HUPs"/>
    <property type="match status" value="1"/>
</dbReference>
<accession>A0A7M1LH57</accession>
<reference evidence="9 10" key="1">
    <citation type="submission" date="2020-10" db="EMBL/GenBank/DDBJ databases">
        <title>Campylobacter and Helicobacter PacBio genomes.</title>
        <authorList>
            <person name="Lane C."/>
        </authorList>
    </citation>
    <scope>NUCLEOTIDE SEQUENCE [LARGE SCALE GENOMIC DNA]</scope>
    <source>
        <strain evidence="9 10">2016D-0077</strain>
    </source>
</reference>
<evidence type="ECO:0000256" key="4">
    <source>
        <dbReference type="ARBA" id="ARBA00022655"/>
    </source>
</evidence>
<dbReference type="PANTHER" id="PTHR21299:SF1">
    <property type="entry name" value="PANTOATE--BETA-ALANINE LIGASE"/>
    <property type="match status" value="1"/>
</dbReference>
<dbReference type="Pfam" id="PF02569">
    <property type="entry name" value="Pantoate_ligase"/>
    <property type="match status" value="1"/>
</dbReference>
<evidence type="ECO:0000256" key="2">
    <source>
        <dbReference type="ARBA" id="ARBA00009256"/>
    </source>
</evidence>
<evidence type="ECO:0000313" key="9">
    <source>
        <dbReference type="EMBL" id="QOQ87661.1"/>
    </source>
</evidence>
<keyword evidence="6 8" id="KW-0067">ATP-binding</keyword>
<feature type="active site" description="Proton donor" evidence="8">
    <location>
        <position position="34"/>
    </location>
</feature>
<evidence type="ECO:0000256" key="3">
    <source>
        <dbReference type="ARBA" id="ARBA00022598"/>
    </source>
</evidence>
<evidence type="ECO:0000256" key="7">
    <source>
        <dbReference type="ARBA" id="ARBA00048258"/>
    </source>
</evidence>
<dbReference type="GO" id="GO:0015940">
    <property type="term" value="P:pantothenate biosynthetic process"/>
    <property type="evidence" value="ECO:0007669"/>
    <property type="project" value="UniProtKB-UniRule"/>
</dbReference>
<evidence type="ECO:0000313" key="10">
    <source>
        <dbReference type="Proteomes" id="UP000594749"/>
    </source>
</evidence>
<dbReference type="HAMAP" id="MF_00158">
    <property type="entry name" value="PanC"/>
    <property type="match status" value="1"/>
</dbReference>
<keyword evidence="8" id="KW-0963">Cytoplasm</keyword>
<dbReference type="EMBL" id="CP063078">
    <property type="protein sequence ID" value="QOQ87661.1"/>
    <property type="molecule type" value="Genomic_DNA"/>
</dbReference>
<dbReference type="GO" id="GO:0005829">
    <property type="term" value="C:cytosol"/>
    <property type="evidence" value="ECO:0007669"/>
    <property type="project" value="TreeGrafter"/>
</dbReference>
<keyword evidence="4 8" id="KW-0566">Pantothenate biosynthesis</keyword>
<dbReference type="PANTHER" id="PTHR21299">
    <property type="entry name" value="CYTIDYLATE KINASE/PANTOATE-BETA-ALANINE LIGASE"/>
    <property type="match status" value="1"/>
</dbReference>
<comment type="miscellaneous">
    <text evidence="8">The reaction proceeds by a bi uni uni bi ping pong mechanism.</text>
</comment>
<dbReference type="AlphaFoldDB" id="A0A7M1LH57"/>
<evidence type="ECO:0000256" key="1">
    <source>
        <dbReference type="ARBA" id="ARBA00004990"/>
    </source>
</evidence>
<keyword evidence="3 8" id="KW-0436">Ligase</keyword>
<sequence length="273" mass="31059">MEIFHSPKELKDFLKDKNKTIGFVPTMGALHDGHISLFKKARSENEIVVASVFLNPTQFGENEDLDKYPRNDERDIRIARICEVDALFMPKPEEIYDKNEPLIKAPEKLATILEGKTRPGHFDGVLRVLNKLFNIVKPTKAYFGKKDTQQLAIVENMVRTFFMDIEIVPCDIIRESDGLAISSRNAYLSEEDKLYALKISQSLAKAGAMIKKGELSTNSIKTQMLSILEPLEIDYVAITNRRFEPLDKIELDNTFILVAANVGQTRLIDNLWV</sequence>
<dbReference type="InterPro" id="IPR014729">
    <property type="entry name" value="Rossmann-like_a/b/a_fold"/>
</dbReference>
<dbReference type="UniPathway" id="UPA00028">
    <property type="reaction ID" value="UER00005"/>
</dbReference>
<feature type="binding site" evidence="8">
    <location>
        <begin position="144"/>
        <end position="147"/>
    </location>
    <ligand>
        <name>ATP</name>
        <dbReference type="ChEBI" id="CHEBI:30616"/>
    </ligand>
</feature>
<comment type="subunit">
    <text evidence="8">Homodimer.</text>
</comment>
<feature type="binding site" evidence="8">
    <location>
        <position position="150"/>
    </location>
    <ligand>
        <name>(R)-pantoate</name>
        <dbReference type="ChEBI" id="CHEBI:15980"/>
    </ligand>
</feature>
<dbReference type="SUPFAM" id="SSF52374">
    <property type="entry name" value="Nucleotidylyl transferase"/>
    <property type="match status" value="1"/>
</dbReference>
<evidence type="ECO:0000256" key="8">
    <source>
        <dbReference type="HAMAP-Rule" id="MF_00158"/>
    </source>
</evidence>
<proteinExistence type="inferred from homology"/>
<keyword evidence="10" id="KW-1185">Reference proteome</keyword>
<comment type="similarity">
    <text evidence="2 8">Belongs to the pantothenate synthetase family.</text>
</comment>
<organism evidence="9 10">
    <name type="scientific">Campylobacter corcagiensis</name>
    <dbReference type="NCBI Taxonomy" id="1448857"/>
    <lineage>
        <taxon>Bacteria</taxon>
        <taxon>Pseudomonadati</taxon>
        <taxon>Campylobacterota</taxon>
        <taxon>Epsilonproteobacteria</taxon>
        <taxon>Campylobacterales</taxon>
        <taxon>Campylobacteraceae</taxon>
        <taxon>Campylobacter</taxon>
    </lineage>
</organism>
<dbReference type="OrthoDB" id="9773087at2"/>
<dbReference type="GO" id="GO:0004592">
    <property type="term" value="F:pantoate-beta-alanine ligase activity"/>
    <property type="evidence" value="ECO:0007669"/>
    <property type="project" value="UniProtKB-UniRule"/>
</dbReference>
<protein>
    <recommendedName>
        <fullName evidence="8">Pantothenate synthetase</fullName>
        <shortName evidence="8">PS</shortName>
        <ecNumber evidence="8">6.3.2.1</ecNumber>
    </recommendedName>
    <alternativeName>
        <fullName evidence="8">Pantoate--beta-alanine ligase</fullName>
    </alternativeName>
    <alternativeName>
        <fullName evidence="8">Pantoate-activating enzyme</fullName>
    </alternativeName>
</protein>
<name>A0A7M1LH57_9BACT</name>
<feature type="binding site" evidence="8">
    <location>
        <position position="58"/>
    </location>
    <ligand>
        <name>(R)-pantoate</name>
        <dbReference type="ChEBI" id="CHEBI:15980"/>
    </ligand>
</feature>
<keyword evidence="5 8" id="KW-0547">Nucleotide-binding</keyword>
<evidence type="ECO:0000256" key="6">
    <source>
        <dbReference type="ARBA" id="ARBA00022840"/>
    </source>
</evidence>
<evidence type="ECO:0000256" key="5">
    <source>
        <dbReference type="ARBA" id="ARBA00022741"/>
    </source>
</evidence>
<feature type="binding site" evidence="8">
    <location>
        <position position="173"/>
    </location>
    <ligand>
        <name>ATP</name>
        <dbReference type="ChEBI" id="CHEBI:30616"/>
    </ligand>
</feature>
<dbReference type="Gene3D" id="3.30.1300.10">
    <property type="entry name" value="Pantoate-beta-alanine ligase, C-terminal domain"/>
    <property type="match status" value="1"/>
</dbReference>
<dbReference type="RefSeq" id="WP_025802673.1">
    <property type="nucleotide sequence ID" value="NZ_CP053842.1"/>
</dbReference>
<comment type="subcellular location">
    <subcellularLocation>
        <location evidence="8">Cytoplasm</location>
    </subcellularLocation>
</comment>
<dbReference type="InterPro" id="IPR003721">
    <property type="entry name" value="Pantoate_ligase"/>
</dbReference>
<comment type="function">
    <text evidence="8">Catalyzes the condensation of pantoate with beta-alanine in an ATP-dependent reaction via a pantoyl-adenylate intermediate.</text>
</comment>
<gene>
    <name evidence="8" type="primary">panC</name>
    <name evidence="9" type="ORF">IMC76_02280</name>
</gene>
<feature type="binding site" evidence="8">
    <location>
        <begin position="27"/>
        <end position="34"/>
    </location>
    <ligand>
        <name>ATP</name>
        <dbReference type="ChEBI" id="CHEBI:30616"/>
    </ligand>
</feature>
<dbReference type="InterPro" id="IPR042176">
    <property type="entry name" value="Pantoate_ligase_C"/>
</dbReference>
<dbReference type="GO" id="GO:0005524">
    <property type="term" value="F:ATP binding"/>
    <property type="evidence" value="ECO:0007669"/>
    <property type="project" value="UniProtKB-KW"/>
</dbReference>
<dbReference type="Proteomes" id="UP000594749">
    <property type="component" value="Chromosome"/>
</dbReference>
<dbReference type="NCBIfam" id="TIGR00018">
    <property type="entry name" value="panC"/>
    <property type="match status" value="1"/>
</dbReference>
<comment type="catalytic activity">
    <reaction evidence="7 8">
        <text>(R)-pantoate + beta-alanine + ATP = (R)-pantothenate + AMP + diphosphate + H(+)</text>
        <dbReference type="Rhea" id="RHEA:10912"/>
        <dbReference type="ChEBI" id="CHEBI:15378"/>
        <dbReference type="ChEBI" id="CHEBI:15980"/>
        <dbReference type="ChEBI" id="CHEBI:29032"/>
        <dbReference type="ChEBI" id="CHEBI:30616"/>
        <dbReference type="ChEBI" id="CHEBI:33019"/>
        <dbReference type="ChEBI" id="CHEBI:57966"/>
        <dbReference type="ChEBI" id="CHEBI:456215"/>
        <dbReference type="EC" id="6.3.2.1"/>
    </reaction>
</comment>
<feature type="binding site" evidence="8">
    <location>
        <position position="58"/>
    </location>
    <ligand>
        <name>beta-alanine</name>
        <dbReference type="ChEBI" id="CHEBI:57966"/>
    </ligand>
</feature>
<dbReference type="CDD" id="cd00560">
    <property type="entry name" value="PanC"/>
    <property type="match status" value="1"/>
</dbReference>